<comment type="caution">
    <text evidence="2">The sequence shown here is derived from an EMBL/GenBank/DDBJ whole genome shotgun (WGS) entry which is preliminary data.</text>
</comment>
<name>A0A1Q8QLP8_9FIRM</name>
<dbReference type="AlphaFoldDB" id="A0A1Q8QLP8"/>
<organism evidence="2 3">
    <name type="scientific">Desulfosporosinus metallidurans</name>
    <dbReference type="NCBI Taxonomy" id="1888891"/>
    <lineage>
        <taxon>Bacteria</taxon>
        <taxon>Bacillati</taxon>
        <taxon>Bacillota</taxon>
        <taxon>Clostridia</taxon>
        <taxon>Eubacteriales</taxon>
        <taxon>Desulfitobacteriaceae</taxon>
        <taxon>Desulfosporosinus</taxon>
    </lineage>
</organism>
<dbReference type="Pfam" id="PF01381">
    <property type="entry name" value="HTH_3"/>
    <property type="match status" value="1"/>
</dbReference>
<gene>
    <name evidence="2" type="ORF">DSOL_4172</name>
</gene>
<dbReference type="EMBL" id="MLBF01000045">
    <property type="protein sequence ID" value="OLN28274.1"/>
    <property type="molecule type" value="Genomic_DNA"/>
</dbReference>
<dbReference type="CDD" id="cd00093">
    <property type="entry name" value="HTH_XRE"/>
    <property type="match status" value="1"/>
</dbReference>
<dbReference type="Gene3D" id="1.10.260.40">
    <property type="entry name" value="lambda repressor-like DNA-binding domains"/>
    <property type="match status" value="1"/>
</dbReference>
<dbReference type="PROSITE" id="PS50943">
    <property type="entry name" value="HTH_CROC1"/>
    <property type="match status" value="1"/>
</dbReference>
<dbReference type="GO" id="GO:0003677">
    <property type="term" value="F:DNA binding"/>
    <property type="evidence" value="ECO:0007669"/>
    <property type="project" value="InterPro"/>
</dbReference>
<keyword evidence="3" id="KW-1185">Reference proteome</keyword>
<evidence type="ECO:0000313" key="2">
    <source>
        <dbReference type="EMBL" id="OLN28274.1"/>
    </source>
</evidence>
<evidence type="ECO:0000313" key="3">
    <source>
        <dbReference type="Proteomes" id="UP000186102"/>
    </source>
</evidence>
<dbReference type="InterPro" id="IPR001387">
    <property type="entry name" value="Cro/C1-type_HTH"/>
</dbReference>
<sequence>MNECHFGRNLKRWRLDRGITLRELERRTGLKRQYLFRIEQGLYKGTPNQWIRLFKELNVSIDKFTSDSDYAERVFRSSLKARSLMANVWDKSSRE</sequence>
<dbReference type="Proteomes" id="UP000186102">
    <property type="component" value="Unassembled WGS sequence"/>
</dbReference>
<reference evidence="2 3" key="1">
    <citation type="submission" date="2016-09" db="EMBL/GenBank/DDBJ databases">
        <title>Complete genome of Desulfosporosinus sp. OL.</title>
        <authorList>
            <person name="Mardanov A."/>
            <person name="Beletsky A."/>
            <person name="Panova A."/>
            <person name="Karnachuk O."/>
            <person name="Ravin N."/>
        </authorList>
    </citation>
    <scope>NUCLEOTIDE SEQUENCE [LARGE SCALE GENOMIC DNA]</scope>
    <source>
        <strain evidence="2 3">OL</strain>
    </source>
</reference>
<dbReference type="STRING" id="1888891.DSOL_4172"/>
<dbReference type="SUPFAM" id="SSF47413">
    <property type="entry name" value="lambda repressor-like DNA-binding domains"/>
    <property type="match status" value="1"/>
</dbReference>
<accession>A0A1Q8QLP8</accession>
<evidence type="ECO:0000259" key="1">
    <source>
        <dbReference type="PROSITE" id="PS50943"/>
    </source>
</evidence>
<feature type="domain" description="HTH cro/C1-type" evidence="1">
    <location>
        <begin position="10"/>
        <end position="64"/>
    </location>
</feature>
<dbReference type="InterPro" id="IPR010982">
    <property type="entry name" value="Lambda_DNA-bd_dom_sf"/>
</dbReference>
<dbReference type="SMART" id="SM00530">
    <property type="entry name" value="HTH_XRE"/>
    <property type="match status" value="1"/>
</dbReference>
<protein>
    <recommendedName>
        <fullName evidence="1">HTH cro/C1-type domain-containing protein</fullName>
    </recommendedName>
</protein>
<proteinExistence type="predicted"/>
<dbReference type="RefSeq" id="WP_075366551.1">
    <property type="nucleotide sequence ID" value="NZ_MLBF01000045.1"/>
</dbReference>